<evidence type="ECO:0000313" key="1">
    <source>
        <dbReference type="EMBL" id="KAG9461547.1"/>
    </source>
</evidence>
<keyword evidence="2" id="KW-1185">Reference proteome</keyword>
<gene>
    <name evidence="1" type="ORF">GDO78_016457</name>
</gene>
<reference evidence="1" key="1">
    <citation type="thesis" date="2020" institute="ProQuest LLC" country="789 East Eisenhower Parkway, Ann Arbor, MI, USA">
        <title>Comparative Genomics and Chromosome Evolution.</title>
        <authorList>
            <person name="Mudd A.B."/>
        </authorList>
    </citation>
    <scope>NUCLEOTIDE SEQUENCE</scope>
    <source>
        <strain evidence="1">HN-11 Male</strain>
        <tissue evidence="1">Kidney and liver</tissue>
    </source>
</reference>
<evidence type="ECO:0000313" key="2">
    <source>
        <dbReference type="Proteomes" id="UP000770717"/>
    </source>
</evidence>
<sequence length="81" mass="8838">DRRQEGDVWYGILGNVVLLYAWSCSTQETFRLAVGIGAGIRVGYAVSRFASSWIGITGRSNVWIASLSLIPASTACCKVRR</sequence>
<accession>A0A8J6E6A0</accession>
<dbReference type="Proteomes" id="UP000770717">
    <property type="component" value="Unassembled WGS sequence"/>
</dbReference>
<proteinExistence type="predicted"/>
<dbReference type="AlphaFoldDB" id="A0A8J6E6A0"/>
<organism evidence="1 2">
    <name type="scientific">Eleutherodactylus coqui</name>
    <name type="common">Puerto Rican coqui</name>
    <dbReference type="NCBI Taxonomy" id="57060"/>
    <lineage>
        <taxon>Eukaryota</taxon>
        <taxon>Metazoa</taxon>
        <taxon>Chordata</taxon>
        <taxon>Craniata</taxon>
        <taxon>Vertebrata</taxon>
        <taxon>Euteleostomi</taxon>
        <taxon>Amphibia</taxon>
        <taxon>Batrachia</taxon>
        <taxon>Anura</taxon>
        <taxon>Neobatrachia</taxon>
        <taxon>Hyloidea</taxon>
        <taxon>Eleutherodactylidae</taxon>
        <taxon>Eleutherodactylinae</taxon>
        <taxon>Eleutherodactylus</taxon>
        <taxon>Eleutherodactylus</taxon>
    </lineage>
</organism>
<dbReference type="EMBL" id="WNTK01019829">
    <property type="protein sequence ID" value="KAG9461547.1"/>
    <property type="molecule type" value="Genomic_DNA"/>
</dbReference>
<comment type="caution">
    <text evidence="1">The sequence shown here is derived from an EMBL/GenBank/DDBJ whole genome shotgun (WGS) entry which is preliminary data.</text>
</comment>
<feature type="non-terminal residue" evidence="1">
    <location>
        <position position="81"/>
    </location>
</feature>
<protein>
    <submittedName>
        <fullName evidence="1">Uncharacterized protein</fullName>
    </submittedName>
</protein>
<name>A0A8J6E6A0_ELECQ</name>